<dbReference type="Pfam" id="PF01555">
    <property type="entry name" value="N6_N4_Mtase"/>
    <property type="match status" value="1"/>
</dbReference>
<evidence type="ECO:0000256" key="7">
    <source>
        <dbReference type="SAM" id="MobiDB-lite"/>
    </source>
</evidence>
<evidence type="ECO:0000259" key="8">
    <source>
        <dbReference type="Pfam" id="PF01555"/>
    </source>
</evidence>
<evidence type="ECO:0000256" key="3">
    <source>
        <dbReference type="ARBA" id="ARBA00022603"/>
    </source>
</evidence>
<dbReference type="InterPro" id="IPR002052">
    <property type="entry name" value="DNA_methylase_N6_adenine_CS"/>
</dbReference>
<dbReference type="Gene3D" id="3.40.50.150">
    <property type="entry name" value="Vaccinia Virus protein VP39"/>
    <property type="match status" value="1"/>
</dbReference>
<gene>
    <name evidence="9" type="ORF">NCTC12714_01634</name>
</gene>
<comment type="similarity">
    <text evidence="1">Belongs to the N(4)/N(6)-methyltransferase family.</text>
</comment>
<keyword evidence="5" id="KW-0949">S-adenosyl-L-methionine</keyword>
<sequence>MIDKNDIKQANLQEQKDEKTALLELLKKHFPQVVSENTLKVESLKQILDQSTKTKQKGYELNFTGKAMANAIYSTPCDKELKLEREQSSDINTQNVIIRGDNLDALKLLKSAYYEKIKVIYIDPPYNTKNDNFLYPDDFRRDFKEILQETGLLNIDENGNEVESEELKFFRNITGSRSHSGWLSFMLPRLKLARDLLREDGVIFISIDDNEQANLKLLCDEIFGEENFVSCIIWQKKKGGSQDSQYLAKEHEYILCYAKQEWQINDEREKSNKKDFNKIINNRKAKILKLEKWGIGALRTDAPSLYYAIKDPNGNDFYPLAPNGEEGRWRKKPENLDENHIFWQENSKGRLTPYEVIYFDEVKDNKKTIKTRTIFTEFGTTTDATKEILSIFNAKKVFDTPKPVSLIKRILQISTKALACHSEGSEATEESRNAKSRKDSTKRDISLVSQAQYDKESAQETTPDIVLDFFAGSGTTAHAVMELNKEDGGNRKFILVQLDEEIIESKSKTAYDFCKNELKSKNPVISDITIERVRRAAQKLHSTCHSEGDKPEESHNAKSRKDSTKRDISLVSQAQYDKESAQETTPTREMSFDFKVFSLVNKPEILDEKGKLKLITHANLSPLELAINLSLHDSKRLDEKLESIVENALYKIDESFYLVALDKQALEILQKSKNELCFISGYADFSLEDYLNLESFLKERLKVIY</sequence>
<feature type="region of interest" description="Disordered" evidence="7">
    <location>
        <begin position="539"/>
        <end position="566"/>
    </location>
</feature>
<comment type="catalytic activity">
    <reaction evidence="6">
        <text>a 2'-deoxyadenosine in DNA + S-adenosyl-L-methionine = an N(6)-methyl-2'-deoxyadenosine in DNA + S-adenosyl-L-homocysteine + H(+)</text>
        <dbReference type="Rhea" id="RHEA:15197"/>
        <dbReference type="Rhea" id="RHEA-COMP:12418"/>
        <dbReference type="Rhea" id="RHEA-COMP:12419"/>
        <dbReference type="ChEBI" id="CHEBI:15378"/>
        <dbReference type="ChEBI" id="CHEBI:57856"/>
        <dbReference type="ChEBI" id="CHEBI:59789"/>
        <dbReference type="ChEBI" id="CHEBI:90615"/>
        <dbReference type="ChEBI" id="CHEBI:90616"/>
        <dbReference type="EC" id="2.1.1.72"/>
    </reaction>
</comment>
<dbReference type="PRINTS" id="PR00506">
    <property type="entry name" value="D21N6MTFRASE"/>
</dbReference>
<dbReference type="AlphaFoldDB" id="A0A377PZ07"/>
<dbReference type="GO" id="GO:0008170">
    <property type="term" value="F:N-methyltransferase activity"/>
    <property type="evidence" value="ECO:0007669"/>
    <property type="project" value="InterPro"/>
</dbReference>
<dbReference type="RefSeq" id="WP_233708839.1">
    <property type="nucleotide sequence ID" value="NZ_FZML01000016.1"/>
</dbReference>
<feature type="compositionally biased region" description="Basic and acidic residues" evidence="7">
    <location>
        <begin position="429"/>
        <end position="443"/>
    </location>
</feature>
<evidence type="ECO:0000313" key="9">
    <source>
        <dbReference type="EMBL" id="STQ86823.1"/>
    </source>
</evidence>
<accession>A0A377PZ07</accession>
<dbReference type="EC" id="2.1.1.72" evidence="2"/>
<evidence type="ECO:0000256" key="4">
    <source>
        <dbReference type="ARBA" id="ARBA00022679"/>
    </source>
</evidence>
<protein>
    <recommendedName>
        <fullName evidence="2">site-specific DNA-methyltransferase (adenine-specific)</fullName>
        <ecNumber evidence="2">2.1.1.72</ecNumber>
    </recommendedName>
</protein>
<evidence type="ECO:0000256" key="1">
    <source>
        <dbReference type="ARBA" id="ARBA00006594"/>
    </source>
</evidence>
<dbReference type="Proteomes" id="UP000255139">
    <property type="component" value="Unassembled WGS sequence"/>
</dbReference>
<organism evidence="9 10">
    <name type="scientific">Helicobacter muridarum</name>
    <dbReference type="NCBI Taxonomy" id="216"/>
    <lineage>
        <taxon>Bacteria</taxon>
        <taxon>Pseudomonadati</taxon>
        <taxon>Campylobacterota</taxon>
        <taxon>Epsilonproteobacteria</taxon>
        <taxon>Campylobacterales</taxon>
        <taxon>Helicobacteraceae</taxon>
        <taxon>Helicobacter</taxon>
    </lineage>
</organism>
<dbReference type="GO" id="GO:0009007">
    <property type="term" value="F:site-specific DNA-methyltransferase (adenine-specific) activity"/>
    <property type="evidence" value="ECO:0007669"/>
    <property type="project" value="UniProtKB-EC"/>
</dbReference>
<feature type="region of interest" description="Disordered" evidence="7">
    <location>
        <begin position="422"/>
        <end position="443"/>
    </location>
</feature>
<feature type="compositionally biased region" description="Basic and acidic residues" evidence="7">
    <location>
        <begin position="544"/>
        <end position="566"/>
    </location>
</feature>
<dbReference type="PIRSF" id="PIRSF015855">
    <property type="entry name" value="TypeIII_Mtase_mKpnI"/>
    <property type="match status" value="1"/>
</dbReference>
<feature type="domain" description="DNA methylase N-4/N-6" evidence="8">
    <location>
        <begin position="117"/>
        <end position="504"/>
    </location>
</feature>
<dbReference type="InterPro" id="IPR029063">
    <property type="entry name" value="SAM-dependent_MTases_sf"/>
</dbReference>
<dbReference type="InterPro" id="IPR002941">
    <property type="entry name" value="DNA_methylase_N4/N6"/>
</dbReference>
<name>A0A377PZ07_9HELI</name>
<dbReference type="GO" id="GO:0032259">
    <property type="term" value="P:methylation"/>
    <property type="evidence" value="ECO:0007669"/>
    <property type="project" value="UniProtKB-KW"/>
</dbReference>
<dbReference type="EMBL" id="UGJE01000002">
    <property type="protein sequence ID" value="STQ86823.1"/>
    <property type="molecule type" value="Genomic_DNA"/>
</dbReference>
<dbReference type="SUPFAM" id="SSF53335">
    <property type="entry name" value="S-adenosyl-L-methionine-dependent methyltransferases"/>
    <property type="match status" value="1"/>
</dbReference>
<keyword evidence="4" id="KW-0808">Transferase</keyword>
<dbReference type="PROSITE" id="PS00092">
    <property type="entry name" value="N6_MTASE"/>
    <property type="match status" value="1"/>
</dbReference>
<proteinExistence type="inferred from homology"/>
<evidence type="ECO:0000313" key="10">
    <source>
        <dbReference type="Proteomes" id="UP000255139"/>
    </source>
</evidence>
<evidence type="ECO:0000256" key="6">
    <source>
        <dbReference type="ARBA" id="ARBA00047942"/>
    </source>
</evidence>
<dbReference type="InterPro" id="IPR002295">
    <property type="entry name" value="N4/N6-MTase_EcoPI_Mod-like"/>
</dbReference>
<dbReference type="REBASE" id="431700">
    <property type="entry name" value="M.Hmu12714ORF1634P"/>
</dbReference>
<evidence type="ECO:0000256" key="2">
    <source>
        <dbReference type="ARBA" id="ARBA00011900"/>
    </source>
</evidence>
<keyword evidence="10" id="KW-1185">Reference proteome</keyword>
<reference evidence="9 10" key="1">
    <citation type="submission" date="2018-06" db="EMBL/GenBank/DDBJ databases">
        <authorList>
            <consortium name="Pathogen Informatics"/>
            <person name="Doyle S."/>
        </authorList>
    </citation>
    <scope>NUCLEOTIDE SEQUENCE [LARGE SCALE GENOMIC DNA]</scope>
    <source>
        <strain evidence="9 10">NCTC12714</strain>
    </source>
</reference>
<evidence type="ECO:0000256" key="5">
    <source>
        <dbReference type="ARBA" id="ARBA00022691"/>
    </source>
</evidence>
<keyword evidence="3" id="KW-0489">Methyltransferase</keyword>
<dbReference type="GO" id="GO:0003677">
    <property type="term" value="F:DNA binding"/>
    <property type="evidence" value="ECO:0007669"/>
    <property type="project" value="InterPro"/>
</dbReference>